<dbReference type="Pfam" id="PF01276">
    <property type="entry name" value="OKR_DC_1"/>
    <property type="match status" value="1"/>
</dbReference>
<dbReference type="Proteomes" id="UP000032534">
    <property type="component" value="Unassembled WGS sequence"/>
</dbReference>
<dbReference type="GO" id="GO:0016831">
    <property type="term" value="F:carboxy-lyase activity"/>
    <property type="evidence" value="ECO:0007669"/>
    <property type="project" value="UniProtKB-KW"/>
</dbReference>
<dbReference type="InterPro" id="IPR008286">
    <property type="entry name" value="Prn/Lys/Arg_de-COase_C"/>
</dbReference>
<sequence length="527" mass="57391">MMGKKASHAPLMEALLRYRAQDNASYHVPGHKNGQVYENEDIASLLKEVMSIDATEITGLDDLHHPEDVIREGQELAAMCFGAEESFWLIGGSTVGNLAMILTVCTKPGDLLLVQRNVHKSVLNGLMLSGAAAVFLEPKIDTTSGLAVAPSTDTIQTALKAYPSAKGVLITMPNYYGMGHDLTATAKACHAAHVPLLVDEAHGAHYGLHPRLPASALSCGADVVVQSTHKMLPAMTMGAMLHVQGGWINRELLRQRLAMVQSSSPSYPLMASLDLARRHIAVHGTNAFTEGLAAADAFRKGLKLLPRFRLVEPIQQAPQGNEAQGGITERLERDGENVGRYSTHDPFKMVLYDAFGVLDGFGLKHELEAHGCIPEMSDEKHVVLLFTLGSTIKDANHLLQALVHINNDIRFKETAGGPGSMQKEQYGPDLDFSTWNNDITTVYSSPVQFGLQPVQSDQMEVVSVEDSAGRVAAEMIIPYPPGIPLLYAGEMITEPIAQRMRRLRDLGAKWQGAADEKLLTIRVFRLK</sequence>
<dbReference type="InterPro" id="IPR015424">
    <property type="entry name" value="PyrdxlP-dep_Trfase"/>
</dbReference>
<dbReference type="PATRIC" id="fig|159743.3.peg.2252"/>
<dbReference type="RefSeq" id="WP_044646019.1">
    <property type="nucleotide sequence ID" value="NZ_JTHP01000016.1"/>
</dbReference>
<dbReference type="InterPro" id="IPR052357">
    <property type="entry name" value="Orn_Lys_Arg_decarboxylase-I"/>
</dbReference>
<comment type="caution">
    <text evidence="8">The sequence shown here is derived from an EMBL/GenBank/DDBJ whole genome shotgun (WGS) entry which is preliminary data.</text>
</comment>
<evidence type="ECO:0000259" key="7">
    <source>
        <dbReference type="Pfam" id="PF03711"/>
    </source>
</evidence>
<evidence type="ECO:0000256" key="4">
    <source>
        <dbReference type="ARBA" id="ARBA00022898"/>
    </source>
</evidence>
<evidence type="ECO:0000256" key="3">
    <source>
        <dbReference type="ARBA" id="ARBA00022793"/>
    </source>
</evidence>
<dbReference type="InterPro" id="IPR000310">
    <property type="entry name" value="Orn/Lys/Arg_deCO2ase_major_dom"/>
</dbReference>
<evidence type="ECO:0000313" key="8">
    <source>
        <dbReference type="EMBL" id="KJD45680.1"/>
    </source>
</evidence>
<evidence type="ECO:0000256" key="2">
    <source>
        <dbReference type="ARBA" id="ARBA00010671"/>
    </source>
</evidence>
<evidence type="ECO:0000259" key="6">
    <source>
        <dbReference type="Pfam" id="PF01276"/>
    </source>
</evidence>
<dbReference type="SUPFAM" id="SSF53383">
    <property type="entry name" value="PLP-dependent transferases"/>
    <property type="match status" value="1"/>
</dbReference>
<dbReference type="PANTHER" id="PTHR43277:SF3">
    <property type="entry name" value="DECARBOXYLASE, PUTATIVE-RELATED"/>
    <property type="match status" value="1"/>
</dbReference>
<feature type="domain" description="Orn/Lys/Arg decarboxylase C-terminal" evidence="7">
    <location>
        <begin position="454"/>
        <end position="508"/>
    </location>
</feature>
<organism evidence="8 9">
    <name type="scientific">Paenibacillus terrae</name>
    <dbReference type="NCBI Taxonomy" id="159743"/>
    <lineage>
        <taxon>Bacteria</taxon>
        <taxon>Bacillati</taxon>
        <taxon>Bacillota</taxon>
        <taxon>Bacilli</taxon>
        <taxon>Bacillales</taxon>
        <taxon>Paenibacillaceae</taxon>
        <taxon>Paenibacillus</taxon>
    </lineage>
</organism>
<dbReference type="AlphaFoldDB" id="A0A0D7X2M3"/>
<name>A0A0D7X2M3_9BACL</name>
<evidence type="ECO:0000313" key="9">
    <source>
        <dbReference type="Proteomes" id="UP000032534"/>
    </source>
</evidence>
<dbReference type="InterPro" id="IPR036633">
    <property type="entry name" value="Prn/Lys/Arg_de-COase_C_sf"/>
</dbReference>
<feature type="domain" description="Orn/Lys/Arg decarboxylases family 1 pyridoxal-P attachment site" evidence="6">
    <location>
        <begin position="10"/>
        <end position="392"/>
    </location>
</feature>
<dbReference type="OrthoDB" id="9815233at2"/>
<dbReference type="Pfam" id="PF03711">
    <property type="entry name" value="OKR_DC_1_C"/>
    <property type="match status" value="1"/>
</dbReference>
<dbReference type="SUPFAM" id="SSF55904">
    <property type="entry name" value="Ornithine decarboxylase C-terminal domain"/>
    <property type="match status" value="1"/>
</dbReference>
<dbReference type="InterPro" id="IPR015421">
    <property type="entry name" value="PyrdxlP-dep_Trfase_major"/>
</dbReference>
<keyword evidence="4" id="KW-0663">Pyridoxal phosphate</keyword>
<accession>A0A0D7X2M3</accession>
<evidence type="ECO:0000256" key="5">
    <source>
        <dbReference type="ARBA" id="ARBA00023239"/>
    </source>
</evidence>
<gene>
    <name evidence="8" type="ORF">QD47_10100</name>
</gene>
<keyword evidence="9" id="KW-1185">Reference proteome</keyword>
<proteinExistence type="inferred from homology"/>
<keyword evidence="5" id="KW-0456">Lyase</keyword>
<dbReference type="Gene3D" id="3.90.105.10">
    <property type="entry name" value="Molybdopterin biosynthesis moea protein, domain 2"/>
    <property type="match status" value="1"/>
</dbReference>
<comment type="similarity">
    <text evidence="2">Belongs to the Orn/Lys/Arg decarboxylase class-I family.</text>
</comment>
<reference evidence="8 9" key="1">
    <citation type="submission" date="2014-11" db="EMBL/GenBank/DDBJ databases">
        <title>Draft Genome Sequences of Paenibacillus polymyxa NRRL B-30509 and Paenibacillus terrae NRRL B-30644, Strains from a Poultry Environment that Produce Tridecaptin A and Paenicidins.</title>
        <authorList>
            <person name="van Belkum M.J."/>
            <person name="Lohans C.T."/>
            <person name="Vederas J.C."/>
        </authorList>
    </citation>
    <scope>NUCLEOTIDE SEQUENCE [LARGE SCALE GENOMIC DNA]</scope>
    <source>
        <strain evidence="8 9">NRRL B-30644</strain>
    </source>
</reference>
<keyword evidence="3" id="KW-0210">Decarboxylase</keyword>
<evidence type="ECO:0000256" key="1">
    <source>
        <dbReference type="ARBA" id="ARBA00001933"/>
    </source>
</evidence>
<comment type="cofactor">
    <cofactor evidence="1">
        <name>pyridoxal 5'-phosphate</name>
        <dbReference type="ChEBI" id="CHEBI:597326"/>
    </cofactor>
</comment>
<dbReference type="PANTHER" id="PTHR43277">
    <property type="entry name" value="ARGININE DECARBOXYLASE"/>
    <property type="match status" value="1"/>
</dbReference>
<protein>
    <submittedName>
        <fullName evidence="8">Amino acid decarboxylase</fullName>
    </submittedName>
</protein>
<dbReference type="Gene3D" id="3.40.640.10">
    <property type="entry name" value="Type I PLP-dependent aspartate aminotransferase-like (Major domain)"/>
    <property type="match status" value="1"/>
</dbReference>
<dbReference type="EMBL" id="JTHP01000016">
    <property type="protein sequence ID" value="KJD45680.1"/>
    <property type="molecule type" value="Genomic_DNA"/>
</dbReference>